<reference evidence="3 4" key="1">
    <citation type="submission" date="2017-06" db="EMBL/GenBank/DDBJ databases">
        <title>Comparative genomic analysis of Ambrosia Fusariam Clade fungi.</title>
        <authorList>
            <person name="Stajich J.E."/>
            <person name="Carrillo J."/>
            <person name="Kijimoto T."/>
            <person name="Eskalen A."/>
            <person name="O'Donnell K."/>
            <person name="Kasson M."/>
        </authorList>
    </citation>
    <scope>NUCLEOTIDE SEQUENCE [LARGE SCALE GENOMIC DNA]</scope>
    <source>
        <strain evidence="3 4">NRRL62606</strain>
    </source>
</reference>
<dbReference type="PANTHER" id="PTHR35394">
    <property type="entry name" value="DUF3176 DOMAIN-CONTAINING PROTEIN"/>
    <property type="match status" value="1"/>
</dbReference>
<evidence type="ECO:0000256" key="2">
    <source>
        <dbReference type="SAM" id="Phobius"/>
    </source>
</evidence>
<feature type="compositionally biased region" description="Low complexity" evidence="1">
    <location>
        <begin position="80"/>
        <end position="93"/>
    </location>
</feature>
<evidence type="ECO:0000313" key="4">
    <source>
        <dbReference type="Proteomes" id="UP000287972"/>
    </source>
</evidence>
<feature type="compositionally biased region" description="Low complexity" evidence="1">
    <location>
        <begin position="55"/>
        <end position="72"/>
    </location>
</feature>
<keyword evidence="2" id="KW-0472">Membrane</keyword>
<sequence length="726" mass="79923">MASTDQPVDHGSSGTEKTYPGDCSRRITCRPSVVPNYSLTLRALAEASEPPSPTPSGSLPSPRSPSTSSSSRSRSRSPRSRSLSPSHPASSRSPSHHASPRSISLPASPLSSSHPGSPLSPSALSSTLSPPGSPLSDGTTPRNSVQESREVAYTKPPEYDTECNPQAQDIKATHCWWWEDIAAAMFSIVCMSMVAAVLVSAHNTSLESWPTSIQPNSIIAILTTLSKAAMLVPITSCLSQLKWRHMSTQSRPLSHLQVFDDASRGPWGSAAMMWKLPLQSRLGWALALVTVVALGIEPSAQQILAFPVQERVLTNTTAEIGKADMYYSKSLFQPGEGDGQILDRSIDLPRFQASAISALAGDVFQPFFNCPSPATRCEWPEFNSLAICSAVRNVTEQTKRKCDDGDKGVSNCTYTVPLTIESPEGSMNTTISMKYHDGEEHDDGSEDGHVLRTTFVPGDKDVVGQFVVVRHRNASWGDDSSEPKNPEVLVSDLRWCEKMYKDVSSNFSGPNSNNVDDKLLQFASNEFEAGRWFLKFTTPDGQENYTITRDLEEYLPMYLGQVLTVELEQQMAHGVASRPDLSKALKSPVFLSTETDVEKLMNDLADTLTNQLRTNDNGDNRNATTVNGTAFIREPVIMVRWEWFILPLMEVFFTITLLFWVIVINRDGPLLKTSVMAYLVYPLRGWKHEEMSVAGRQTKEKLGRLAEVMRGRMGENGGTYAIFKQD</sequence>
<keyword evidence="2" id="KW-1133">Transmembrane helix</keyword>
<dbReference type="AlphaFoldDB" id="A0A428S7T2"/>
<dbReference type="InterPro" id="IPR021514">
    <property type="entry name" value="DUF3176"/>
</dbReference>
<feature type="transmembrane region" description="Helical" evidence="2">
    <location>
        <begin position="643"/>
        <end position="664"/>
    </location>
</feature>
<organism evidence="3 4">
    <name type="scientific">Fusarium floridanum</name>
    <dbReference type="NCBI Taxonomy" id="1325733"/>
    <lineage>
        <taxon>Eukaryota</taxon>
        <taxon>Fungi</taxon>
        <taxon>Dikarya</taxon>
        <taxon>Ascomycota</taxon>
        <taxon>Pezizomycotina</taxon>
        <taxon>Sordariomycetes</taxon>
        <taxon>Hypocreomycetidae</taxon>
        <taxon>Hypocreales</taxon>
        <taxon>Nectriaceae</taxon>
        <taxon>Fusarium</taxon>
        <taxon>Fusarium solani species complex</taxon>
    </lineage>
</organism>
<evidence type="ECO:0000256" key="1">
    <source>
        <dbReference type="SAM" id="MobiDB-lite"/>
    </source>
</evidence>
<feature type="region of interest" description="Disordered" evidence="1">
    <location>
        <begin position="44"/>
        <end position="164"/>
    </location>
</feature>
<keyword evidence="2" id="KW-0812">Transmembrane</keyword>
<feature type="region of interest" description="Disordered" evidence="1">
    <location>
        <begin position="1"/>
        <end position="31"/>
    </location>
</feature>
<feature type="compositionally biased region" description="Polar residues" evidence="1">
    <location>
        <begin position="1"/>
        <end position="16"/>
    </location>
</feature>
<comment type="caution">
    <text evidence="3">The sequence shown here is derived from an EMBL/GenBank/DDBJ whole genome shotgun (WGS) entry which is preliminary data.</text>
</comment>
<name>A0A428S7T2_9HYPO</name>
<dbReference type="Pfam" id="PF11374">
    <property type="entry name" value="DUF3176"/>
    <property type="match status" value="1"/>
</dbReference>
<accession>A0A428S7T2</accession>
<protein>
    <submittedName>
        <fullName evidence="3">Uncharacterized protein</fullName>
    </submittedName>
</protein>
<evidence type="ECO:0000313" key="3">
    <source>
        <dbReference type="EMBL" id="RSL85875.1"/>
    </source>
</evidence>
<keyword evidence="4" id="KW-1185">Reference proteome</keyword>
<dbReference type="PANTHER" id="PTHR35394:SF5">
    <property type="entry name" value="DUF3176 DOMAIN-CONTAINING PROTEIN"/>
    <property type="match status" value="1"/>
</dbReference>
<feature type="compositionally biased region" description="Low complexity" evidence="1">
    <location>
        <begin position="100"/>
        <end position="141"/>
    </location>
</feature>
<dbReference type="Proteomes" id="UP000287972">
    <property type="component" value="Unassembled WGS sequence"/>
</dbReference>
<proteinExistence type="predicted"/>
<dbReference type="EMBL" id="NKCL01000048">
    <property type="protein sequence ID" value="RSL85875.1"/>
    <property type="molecule type" value="Genomic_DNA"/>
</dbReference>
<gene>
    <name evidence="3" type="ORF">CEP51_003128</name>
</gene>